<keyword evidence="2" id="KW-1133">Transmembrane helix</keyword>
<dbReference type="SMART" id="SM00278">
    <property type="entry name" value="HhH1"/>
    <property type="match status" value="2"/>
</dbReference>
<keyword evidence="2" id="KW-0812">Transmembrane</keyword>
<organism evidence="4 5">
    <name type="scientific">Lactococcus termiticola</name>
    <dbReference type="NCBI Taxonomy" id="2169526"/>
    <lineage>
        <taxon>Bacteria</taxon>
        <taxon>Bacillati</taxon>
        <taxon>Bacillota</taxon>
        <taxon>Bacilli</taxon>
        <taxon>Lactobacillales</taxon>
        <taxon>Streptococcaceae</taxon>
        <taxon>Lactococcus</taxon>
    </lineage>
</organism>
<proteinExistence type="predicted"/>
<gene>
    <name evidence="4" type="primary">comEA</name>
    <name evidence="4" type="ORF">NtB2_00794</name>
</gene>
<dbReference type="Pfam" id="PF12836">
    <property type="entry name" value="HHH_3"/>
    <property type="match status" value="1"/>
</dbReference>
<feature type="transmembrane region" description="Helical" evidence="2">
    <location>
        <begin position="12"/>
        <end position="31"/>
    </location>
</feature>
<dbReference type="EMBL" id="BFFO01000004">
    <property type="protein sequence ID" value="GBG96670.1"/>
    <property type="molecule type" value="Genomic_DNA"/>
</dbReference>
<feature type="domain" description="Helix-hairpin-helix DNA-binding motif class 1" evidence="3">
    <location>
        <begin position="153"/>
        <end position="172"/>
    </location>
</feature>
<dbReference type="GO" id="GO:0015627">
    <property type="term" value="C:type II protein secretion system complex"/>
    <property type="evidence" value="ECO:0007669"/>
    <property type="project" value="TreeGrafter"/>
</dbReference>
<comment type="caution">
    <text evidence="4">The sequence shown here is derived from an EMBL/GenBank/DDBJ whole genome shotgun (WGS) entry which is preliminary data.</text>
</comment>
<evidence type="ECO:0000259" key="3">
    <source>
        <dbReference type="SMART" id="SM00278"/>
    </source>
</evidence>
<evidence type="ECO:0000313" key="5">
    <source>
        <dbReference type="Proteomes" id="UP000245021"/>
    </source>
</evidence>
<dbReference type="Proteomes" id="UP000245021">
    <property type="component" value="Unassembled WGS sequence"/>
</dbReference>
<name>A0A2R5HJD2_9LACT</name>
<dbReference type="InterPro" id="IPR010994">
    <property type="entry name" value="RuvA_2-like"/>
</dbReference>
<accession>A0A2R5HJD2</accession>
<dbReference type="OrthoDB" id="9790239at2"/>
<protein>
    <submittedName>
        <fullName evidence="4">Competence protein ComEA</fullName>
    </submittedName>
</protein>
<keyword evidence="5" id="KW-1185">Reference proteome</keyword>
<feature type="compositionally biased region" description="Low complexity" evidence="1">
    <location>
        <begin position="51"/>
        <end position="60"/>
    </location>
</feature>
<dbReference type="PANTHER" id="PTHR21180">
    <property type="entry name" value="ENDONUCLEASE/EXONUCLEASE/PHOSPHATASE FAMILY DOMAIN-CONTAINING PROTEIN 1"/>
    <property type="match status" value="1"/>
</dbReference>
<reference evidence="4 5" key="1">
    <citation type="journal article" date="2018" name="Genome Announc.">
        <title>Draft Genome Sequence of Lactococcus sp. Strain NtB2 (JCM 32569), Isolated from the Gut of the Higher Termite Nasutitermes takasagoensis.</title>
        <authorList>
            <person name="Noda S."/>
            <person name="Aihara C."/>
            <person name="Yuki M."/>
            <person name="Ohkuma M."/>
        </authorList>
    </citation>
    <scope>NUCLEOTIDE SEQUENCE [LARGE SCALE GENOMIC DNA]</scope>
    <source>
        <strain evidence="4 5">NtB2</strain>
    </source>
</reference>
<dbReference type="Gene3D" id="1.10.150.280">
    <property type="entry name" value="AF1531-like domain"/>
    <property type="match status" value="1"/>
</dbReference>
<keyword evidence="2" id="KW-0472">Membrane</keyword>
<evidence type="ECO:0000313" key="4">
    <source>
        <dbReference type="EMBL" id="GBG96670.1"/>
    </source>
</evidence>
<dbReference type="GO" id="GO:0015628">
    <property type="term" value="P:protein secretion by the type II secretion system"/>
    <property type="evidence" value="ECO:0007669"/>
    <property type="project" value="TreeGrafter"/>
</dbReference>
<dbReference type="SUPFAM" id="SSF47781">
    <property type="entry name" value="RuvA domain 2-like"/>
    <property type="match status" value="1"/>
</dbReference>
<dbReference type="InterPro" id="IPR004509">
    <property type="entry name" value="Competence_ComEA_HhH"/>
</dbReference>
<dbReference type="GO" id="GO:0006281">
    <property type="term" value="P:DNA repair"/>
    <property type="evidence" value="ECO:0007669"/>
    <property type="project" value="InterPro"/>
</dbReference>
<sequence length="206" mass="22448">MNQVIEWMKEHLKLLALIGLGLIVVAGFLIFRSPRPSQEAGRLKPAQNLETKSSNTSSKTSGDEKVRVDLKGAVKRPGVYELSKNARVEDLIKLAGGLLDEADSKSINLAARLQDEAVIYVARRGEAVVAEAGQPAGSTTSKGKVNINTASLAELQTITGVGAKKAQDIIDYRTEHGKFQKLEDLRKVKGFGEKTIEKLKELIRLE</sequence>
<dbReference type="PANTHER" id="PTHR21180:SF32">
    <property type="entry name" value="ENDONUCLEASE_EXONUCLEASE_PHOSPHATASE FAMILY DOMAIN-CONTAINING PROTEIN 1"/>
    <property type="match status" value="1"/>
</dbReference>
<dbReference type="GO" id="GO:0003677">
    <property type="term" value="F:DNA binding"/>
    <property type="evidence" value="ECO:0007669"/>
    <property type="project" value="InterPro"/>
</dbReference>
<feature type="region of interest" description="Disordered" evidence="1">
    <location>
        <begin position="38"/>
        <end position="65"/>
    </location>
</feature>
<evidence type="ECO:0000256" key="2">
    <source>
        <dbReference type="SAM" id="Phobius"/>
    </source>
</evidence>
<dbReference type="InterPro" id="IPR019554">
    <property type="entry name" value="Soluble_ligand-bd"/>
</dbReference>
<dbReference type="InterPro" id="IPR003583">
    <property type="entry name" value="Hlx-hairpin-Hlx_DNA-bd_motif"/>
</dbReference>
<dbReference type="InterPro" id="IPR051675">
    <property type="entry name" value="Endo/Exo/Phosphatase_dom_1"/>
</dbReference>
<dbReference type="AlphaFoldDB" id="A0A2R5HJD2"/>
<feature type="domain" description="Helix-hairpin-helix DNA-binding motif class 1" evidence="3">
    <location>
        <begin position="183"/>
        <end position="202"/>
    </location>
</feature>
<dbReference type="Pfam" id="PF10531">
    <property type="entry name" value="SLBB"/>
    <property type="match status" value="1"/>
</dbReference>
<dbReference type="RefSeq" id="WP_109245647.1">
    <property type="nucleotide sequence ID" value="NZ_BFFO01000004.1"/>
</dbReference>
<evidence type="ECO:0000256" key="1">
    <source>
        <dbReference type="SAM" id="MobiDB-lite"/>
    </source>
</evidence>
<dbReference type="NCBIfam" id="TIGR00426">
    <property type="entry name" value="competence protein ComEA helix-hairpin-helix repeat region"/>
    <property type="match status" value="1"/>
</dbReference>